<evidence type="ECO:0000256" key="2">
    <source>
        <dbReference type="SAM" id="SignalP"/>
    </source>
</evidence>
<evidence type="ECO:0000313" key="4">
    <source>
        <dbReference type="Proteomes" id="UP001596066"/>
    </source>
</evidence>
<dbReference type="InterPro" id="IPR024079">
    <property type="entry name" value="MetalloPept_cat_dom_sf"/>
</dbReference>
<accession>A0ABW0VGJ1</accession>
<evidence type="ECO:0000256" key="1">
    <source>
        <dbReference type="SAM" id="MobiDB-lite"/>
    </source>
</evidence>
<feature type="signal peptide" evidence="2">
    <location>
        <begin position="1"/>
        <end position="28"/>
    </location>
</feature>
<organism evidence="3 4">
    <name type="scientific">Kitasatospora cinereorecta</name>
    <dbReference type="NCBI Taxonomy" id="285560"/>
    <lineage>
        <taxon>Bacteria</taxon>
        <taxon>Bacillati</taxon>
        <taxon>Actinomycetota</taxon>
        <taxon>Actinomycetes</taxon>
        <taxon>Kitasatosporales</taxon>
        <taxon>Streptomycetaceae</taxon>
        <taxon>Kitasatospora</taxon>
    </lineage>
</organism>
<dbReference type="Proteomes" id="UP001596066">
    <property type="component" value="Unassembled WGS sequence"/>
</dbReference>
<dbReference type="EMBL" id="JBHSOC010000030">
    <property type="protein sequence ID" value="MFC5643345.1"/>
    <property type="molecule type" value="Genomic_DNA"/>
</dbReference>
<reference evidence="4" key="1">
    <citation type="journal article" date="2019" name="Int. J. Syst. Evol. Microbiol.">
        <title>The Global Catalogue of Microorganisms (GCM) 10K type strain sequencing project: providing services to taxonomists for standard genome sequencing and annotation.</title>
        <authorList>
            <consortium name="The Broad Institute Genomics Platform"/>
            <consortium name="The Broad Institute Genome Sequencing Center for Infectious Disease"/>
            <person name="Wu L."/>
            <person name="Ma J."/>
        </authorList>
    </citation>
    <scope>NUCLEOTIDE SEQUENCE [LARGE SCALE GENOMIC DNA]</scope>
    <source>
        <strain evidence="4">CGMCC 4.1622</strain>
    </source>
</reference>
<gene>
    <name evidence="3" type="ORF">ACFPZF_18515</name>
</gene>
<name>A0ABW0VGJ1_9ACTN</name>
<sequence length="453" mass="48127">MRRRSLTVLALAGSLALATAGLTHPALAAPAGQTPTQSPTPAATAGPDARPAGTTQPVEAFAEDGTISRAQAPARSPFAAAPHLSTRAEGDGDGTVTPLVQNGPTAAKLDLVVIGDGYTAAEQGKFLADAATKWQEITAVEPYTTYRGLFNVWAVQAVSAESGVSGDPDRATVRQTALGSYFWCSDVERLLCVDTDAVERYAAKAPQADLVLVVANSTKYGGAGYNDVVSPLGFSGIATVSGGNDRSGQIAVHETGHSLGHLADEYAYDGQGTYDGPEPAEANISTLTADTMRRDRTKWYRWLGRTSPDGGTVGTYLGGGYYPDGLYRPTDNSIMRSLGREFNLPGREAMIAGFYRYASTLTSPTPTTTALTSSDCLTLDLPVAGTRLRWYLDGRELPWLRGRTELDLRELHLTGPKRLHHRLTATATDPTPAVIDPTLLPSLTDSLTWQLTR</sequence>
<feature type="region of interest" description="Disordered" evidence="1">
    <location>
        <begin position="28"/>
        <end position="55"/>
    </location>
</feature>
<protein>
    <submittedName>
        <fullName evidence="3">M64 family metallopeptidase</fullName>
    </submittedName>
</protein>
<dbReference type="RefSeq" id="WP_346141313.1">
    <property type="nucleotide sequence ID" value="NZ_BAAAUA010000004.1"/>
</dbReference>
<dbReference type="InterPro" id="IPR019026">
    <property type="entry name" value="Peptidase_M64_IgA"/>
</dbReference>
<dbReference type="Pfam" id="PF09471">
    <property type="entry name" value="Peptidase_M64"/>
    <property type="match status" value="2"/>
</dbReference>
<keyword evidence="2" id="KW-0732">Signal</keyword>
<feature type="chain" id="PRO_5047146849" evidence="2">
    <location>
        <begin position="29"/>
        <end position="453"/>
    </location>
</feature>
<comment type="caution">
    <text evidence="3">The sequence shown here is derived from an EMBL/GenBank/DDBJ whole genome shotgun (WGS) entry which is preliminary data.</text>
</comment>
<evidence type="ECO:0000313" key="3">
    <source>
        <dbReference type="EMBL" id="MFC5643345.1"/>
    </source>
</evidence>
<keyword evidence="4" id="KW-1185">Reference proteome</keyword>
<feature type="compositionally biased region" description="Low complexity" evidence="1">
    <location>
        <begin position="28"/>
        <end position="47"/>
    </location>
</feature>
<dbReference type="Gene3D" id="3.40.390.10">
    <property type="entry name" value="Collagenase (Catalytic Domain)"/>
    <property type="match status" value="1"/>
</dbReference>
<proteinExistence type="predicted"/>